<dbReference type="GO" id="GO:0016787">
    <property type="term" value="F:hydrolase activity"/>
    <property type="evidence" value="ECO:0007669"/>
    <property type="project" value="UniProtKB-KW"/>
</dbReference>
<name>U2E6R0_9GAMM</name>
<feature type="domain" description="Major facilitator superfamily (MFS) profile" evidence="7">
    <location>
        <begin position="17"/>
        <end position="476"/>
    </location>
</feature>
<feature type="transmembrane region" description="Helical" evidence="6">
    <location>
        <begin position="276"/>
        <end position="303"/>
    </location>
</feature>
<keyword evidence="8" id="KW-0378">Hydrolase</keyword>
<keyword evidence="3 6" id="KW-0812">Transmembrane</keyword>
<dbReference type="GO" id="GO:0022857">
    <property type="term" value="F:transmembrane transporter activity"/>
    <property type="evidence" value="ECO:0007669"/>
    <property type="project" value="InterPro"/>
</dbReference>
<dbReference type="PROSITE" id="PS50850">
    <property type="entry name" value="MFS"/>
    <property type="match status" value="1"/>
</dbReference>
<comment type="caution">
    <text evidence="8">The sequence shown here is derived from an EMBL/GenBank/DDBJ whole genome shotgun (WGS) entry which is preliminary data.</text>
</comment>
<feature type="transmembrane region" description="Helical" evidence="6">
    <location>
        <begin position="84"/>
        <end position="106"/>
    </location>
</feature>
<proteinExistence type="predicted"/>
<dbReference type="Gene3D" id="1.20.1250.20">
    <property type="entry name" value="MFS general substrate transporter like domains"/>
    <property type="match status" value="1"/>
</dbReference>
<evidence type="ECO:0000256" key="6">
    <source>
        <dbReference type="SAM" id="Phobius"/>
    </source>
</evidence>
<dbReference type="AlphaFoldDB" id="U2E6R0"/>
<dbReference type="Pfam" id="PF07690">
    <property type="entry name" value="MFS_1"/>
    <property type="match status" value="1"/>
</dbReference>
<dbReference type="OrthoDB" id="2412976at2"/>
<dbReference type="PRINTS" id="PR01036">
    <property type="entry name" value="TCRTETB"/>
</dbReference>
<dbReference type="Gene3D" id="1.20.1720.10">
    <property type="entry name" value="Multidrug resistance protein D"/>
    <property type="match status" value="1"/>
</dbReference>
<feature type="transmembrane region" description="Helical" evidence="6">
    <location>
        <begin position="112"/>
        <end position="133"/>
    </location>
</feature>
<dbReference type="RefSeq" id="WP_021031543.1">
    <property type="nucleotide sequence ID" value="NZ_AFNV02000009.1"/>
</dbReference>
<dbReference type="eggNOG" id="COG2814">
    <property type="taxonomic scope" value="Bacteria"/>
</dbReference>
<feature type="transmembrane region" description="Helical" evidence="6">
    <location>
        <begin position="52"/>
        <end position="72"/>
    </location>
</feature>
<organism evidence="8 9">
    <name type="scientific">Salinisphaera shabanensis E1L3A</name>
    <dbReference type="NCBI Taxonomy" id="1033802"/>
    <lineage>
        <taxon>Bacteria</taxon>
        <taxon>Pseudomonadati</taxon>
        <taxon>Pseudomonadota</taxon>
        <taxon>Gammaproteobacteria</taxon>
        <taxon>Salinisphaerales</taxon>
        <taxon>Salinisphaeraceae</taxon>
        <taxon>Salinisphaera</taxon>
    </lineage>
</organism>
<dbReference type="EMBL" id="AFNV02000009">
    <property type="protein sequence ID" value="ERJ19446.1"/>
    <property type="molecule type" value="Genomic_DNA"/>
</dbReference>
<evidence type="ECO:0000259" key="7">
    <source>
        <dbReference type="PROSITE" id="PS50850"/>
    </source>
</evidence>
<feature type="transmembrane region" description="Helical" evidence="6">
    <location>
        <begin position="171"/>
        <end position="191"/>
    </location>
</feature>
<protein>
    <submittedName>
        <fullName evidence="8">MFS transporter protein</fullName>
        <ecNumber evidence="8">3.6.-.-</ecNumber>
    </submittedName>
</protein>
<feature type="transmembrane region" description="Helical" evidence="6">
    <location>
        <begin position="236"/>
        <end position="256"/>
    </location>
</feature>
<dbReference type="InterPro" id="IPR036259">
    <property type="entry name" value="MFS_trans_sf"/>
</dbReference>
<dbReference type="InterPro" id="IPR020846">
    <property type="entry name" value="MFS_dom"/>
</dbReference>
<evidence type="ECO:0000256" key="4">
    <source>
        <dbReference type="ARBA" id="ARBA00022989"/>
    </source>
</evidence>
<accession>U2E6R0</accession>
<dbReference type="STRING" id="1033802.SSPSH_001514"/>
<feature type="transmembrane region" description="Helical" evidence="6">
    <location>
        <begin position="342"/>
        <end position="362"/>
    </location>
</feature>
<feature type="transmembrane region" description="Helical" evidence="6">
    <location>
        <begin position="309"/>
        <end position="330"/>
    </location>
</feature>
<reference evidence="8 9" key="1">
    <citation type="journal article" date="2011" name="J. Bacteriol.">
        <title>Genome sequence of Salinisphaera shabanensis, a gammaproteobacterium from the harsh, variable environment of the brine-seawater interface of the Shaban Deep in the Red Sea.</title>
        <authorList>
            <person name="Antunes A."/>
            <person name="Alam I."/>
            <person name="Bajic V.B."/>
            <person name="Stingl U."/>
        </authorList>
    </citation>
    <scope>NUCLEOTIDE SEQUENCE [LARGE SCALE GENOMIC DNA]</scope>
    <source>
        <strain evidence="8 9">E1L3A</strain>
    </source>
</reference>
<keyword evidence="4 6" id="KW-1133">Transmembrane helix</keyword>
<evidence type="ECO:0000256" key="3">
    <source>
        <dbReference type="ARBA" id="ARBA00022692"/>
    </source>
</evidence>
<reference evidence="8 9" key="2">
    <citation type="journal article" date="2013" name="PLoS ONE">
        <title>INDIGO - INtegrated Data Warehouse of MIcrobial GenOmes with Examples from the Red Sea Extremophiles.</title>
        <authorList>
            <person name="Alam I."/>
            <person name="Antunes A."/>
            <person name="Kamau A.A."/>
            <person name="Ba Alawi W."/>
            <person name="Kalkatawi M."/>
            <person name="Stingl U."/>
            <person name="Bajic V.B."/>
        </authorList>
    </citation>
    <scope>NUCLEOTIDE SEQUENCE [LARGE SCALE GENOMIC DNA]</scope>
    <source>
        <strain evidence="8 9">E1L3A</strain>
    </source>
</reference>
<dbReference type="PANTHER" id="PTHR42718:SF9">
    <property type="entry name" value="MAJOR FACILITATOR SUPERFAMILY MULTIDRUG TRANSPORTER MFSC"/>
    <property type="match status" value="1"/>
</dbReference>
<evidence type="ECO:0000313" key="8">
    <source>
        <dbReference type="EMBL" id="ERJ19446.1"/>
    </source>
</evidence>
<feature type="transmembrane region" description="Helical" evidence="6">
    <location>
        <begin position="140"/>
        <end position="159"/>
    </location>
</feature>
<feature type="transmembrane region" description="Helical" evidence="6">
    <location>
        <begin position="410"/>
        <end position="429"/>
    </location>
</feature>
<feature type="transmembrane region" description="Helical" evidence="6">
    <location>
        <begin position="212"/>
        <end position="230"/>
    </location>
</feature>
<keyword evidence="9" id="KW-1185">Reference proteome</keyword>
<evidence type="ECO:0000313" key="9">
    <source>
        <dbReference type="Proteomes" id="UP000006242"/>
    </source>
</evidence>
<keyword evidence="5 6" id="KW-0472">Membrane</keyword>
<feature type="transmembrane region" description="Helical" evidence="6">
    <location>
        <begin position="449"/>
        <end position="472"/>
    </location>
</feature>
<evidence type="ECO:0000256" key="5">
    <source>
        <dbReference type="ARBA" id="ARBA00023136"/>
    </source>
</evidence>
<dbReference type="Proteomes" id="UP000006242">
    <property type="component" value="Unassembled WGS sequence"/>
</dbReference>
<dbReference type="EC" id="3.6.-.-" evidence="8"/>
<gene>
    <name evidence="8" type="ORF">SSPSH_001514</name>
</gene>
<keyword evidence="2" id="KW-0813">Transport</keyword>
<evidence type="ECO:0000256" key="2">
    <source>
        <dbReference type="ARBA" id="ARBA00022448"/>
    </source>
</evidence>
<feature type="transmembrane region" description="Helical" evidence="6">
    <location>
        <begin position="12"/>
        <end position="32"/>
    </location>
</feature>
<comment type="subcellular location">
    <subcellularLocation>
        <location evidence="1">Membrane</location>
        <topology evidence="1">Multi-pass membrane protein</topology>
    </subcellularLocation>
</comment>
<feature type="transmembrane region" description="Helical" evidence="6">
    <location>
        <begin position="368"/>
        <end position="389"/>
    </location>
</feature>
<dbReference type="PANTHER" id="PTHR42718">
    <property type="entry name" value="MAJOR FACILITATOR SUPERFAMILY MULTIDRUG TRANSPORTER MFSC"/>
    <property type="match status" value="1"/>
</dbReference>
<sequence length="483" mass="49295">MNRLSDTASASPLTNPLLLVMVLAAFTSVLNNSMVNVAIPTISTHLDVSPSLSGWVITAFSIVFATGVALYGRVSDSYSFRVTFLAALVIFGVGSLTCALAPSFGWLVAGRAIQAAGAAAIPSLAFGSVARLFPPGKRGVVFGTLSSAIGLGAATGPLIGGLGVSAFGWRVLFYGTLAVIGLLFVAAWRFLPDLNAQRERQPHRFARLDLPGGLLLALGAATLLFGVTAANHSGLAAPQSWGALLLSASMIGGFVWRIRTATHPFAPPRLFANRQFLSAAAIALLSQAAFIGGGLFLTPLLLINQLGLTAFQTGLVVAPGAIAVALLAPTIGRLSDKFGPRAVLGISLTWLLFGLLFMSSFAVGASPWMVAIALVIASIGYAGVTSPAANAASKALSPEIAGVGFGIYQLFFFMGAGTGAAVFGSVLSARQQSAGAALNPLYEGGLATAAFSDAYLVACIAVLVAMTLLVGLGRSEPARADPA</sequence>
<dbReference type="SUPFAM" id="SSF103473">
    <property type="entry name" value="MFS general substrate transporter"/>
    <property type="match status" value="1"/>
</dbReference>
<dbReference type="GO" id="GO:0016020">
    <property type="term" value="C:membrane"/>
    <property type="evidence" value="ECO:0007669"/>
    <property type="project" value="UniProtKB-SubCell"/>
</dbReference>
<evidence type="ECO:0000256" key="1">
    <source>
        <dbReference type="ARBA" id="ARBA00004141"/>
    </source>
</evidence>
<dbReference type="InterPro" id="IPR011701">
    <property type="entry name" value="MFS"/>
</dbReference>